<protein>
    <recommendedName>
        <fullName evidence="10">G-protein coupled receptors family 1 profile domain-containing protein</fullName>
    </recommendedName>
</protein>
<dbReference type="PANTHER" id="PTHR24232:SF6">
    <property type="entry name" value="PURINERGIC RECEPTOR P2Y, G-PROTEIN COUPLED 10B"/>
    <property type="match status" value="1"/>
</dbReference>
<evidence type="ECO:0000256" key="4">
    <source>
        <dbReference type="ARBA" id="ARBA00023040"/>
    </source>
</evidence>
<keyword evidence="12" id="KW-1185">Reference proteome</keyword>
<reference evidence="11" key="2">
    <citation type="submission" date="2025-09" db="UniProtKB">
        <authorList>
            <consortium name="Ensembl"/>
        </authorList>
    </citation>
    <scope>IDENTIFICATION</scope>
</reference>
<evidence type="ECO:0000313" key="11">
    <source>
        <dbReference type="Ensembl" id="ENSPLOP00000024065.1"/>
    </source>
</evidence>
<evidence type="ECO:0000259" key="10">
    <source>
        <dbReference type="PROSITE" id="PS50262"/>
    </source>
</evidence>
<dbReference type="GO" id="GO:0035025">
    <property type="term" value="P:positive regulation of Rho protein signal transduction"/>
    <property type="evidence" value="ECO:0007669"/>
    <property type="project" value="TreeGrafter"/>
</dbReference>
<dbReference type="InterPro" id="IPR017452">
    <property type="entry name" value="GPCR_Rhodpsn_7TM"/>
</dbReference>
<keyword evidence="4" id="KW-0297">G-protein coupled receptor</keyword>
<keyword evidence="3 9" id="KW-1133">Transmembrane helix</keyword>
<evidence type="ECO:0000313" key="12">
    <source>
        <dbReference type="Proteomes" id="UP000694399"/>
    </source>
</evidence>
<keyword evidence="6" id="KW-0675">Receptor</keyword>
<feature type="transmembrane region" description="Helical" evidence="9">
    <location>
        <begin position="136"/>
        <end position="158"/>
    </location>
</feature>
<evidence type="ECO:0000256" key="2">
    <source>
        <dbReference type="ARBA" id="ARBA00022692"/>
    </source>
</evidence>
<evidence type="ECO:0000256" key="5">
    <source>
        <dbReference type="ARBA" id="ARBA00023136"/>
    </source>
</evidence>
<dbReference type="GeneTree" id="ENSGT01040000240444"/>
<feature type="transmembrane region" description="Helical" evidence="9">
    <location>
        <begin position="248"/>
        <end position="270"/>
    </location>
</feature>
<dbReference type="GO" id="GO:0005886">
    <property type="term" value="C:plasma membrane"/>
    <property type="evidence" value="ECO:0007669"/>
    <property type="project" value="TreeGrafter"/>
</dbReference>
<dbReference type="SUPFAM" id="SSF81321">
    <property type="entry name" value="Family A G protein-coupled receptor-like"/>
    <property type="match status" value="1"/>
</dbReference>
<dbReference type="GO" id="GO:0007200">
    <property type="term" value="P:phospholipase C-activating G protein-coupled receptor signaling pathway"/>
    <property type="evidence" value="ECO:0007669"/>
    <property type="project" value="TreeGrafter"/>
</dbReference>
<dbReference type="Gene3D" id="1.20.1070.10">
    <property type="entry name" value="Rhodopsin 7-helix transmembrane proteins"/>
    <property type="match status" value="1"/>
</dbReference>
<dbReference type="GO" id="GO:0004930">
    <property type="term" value="F:G protein-coupled receptor activity"/>
    <property type="evidence" value="ECO:0007669"/>
    <property type="project" value="UniProtKB-KW"/>
</dbReference>
<keyword evidence="7" id="KW-0325">Glycoprotein</keyword>
<comment type="subcellular location">
    <subcellularLocation>
        <location evidence="1">Membrane</location>
        <topology evidence="1">Multi-pass membrane protein</topology>
    </subcellularLocation>
</comment>
<proteinExistence type="predicted"/>
<accession>A0A8C8XSC4</accession>
<dbReference type="PROSITE" id="PS50262">
    <property type="entry name" value="G_PROTEIN_RECEP_F1_2"/>
    <property type="match status" value="1"/>
</dbReference>
<feature type="domain" description="G-protein coupled receptors family 1 profile" evidence="10">
    <location>
        <begin position="39"/>
        <end position="275"/>
    </location>
</feature>
<evidence type="ECO:0000256" key="9">
    <source>
        <dbReference type="SAM" id="Phobius"/>
    </source>
</evidence>
<dbReference type="Proteomes" id="UP000694399">
    <property type="component" value="Unassembled WGS sequence"/>
</dbReference>
<evidence type="ECO:0000256" key="3">
    <source>
        <dbReference type="ARBA" id="ARBA00022989"/>
    </source>
</evidence>
<dbReference type="InterPro" id="IPR000276">
    <property type="entry name" value="GPCR_Rhodpsn"/>
</dbReference>
<dbReference type="Pfam" id="PF00001">
    <property type="entry name" value="7tm_1"/>
    <property type="match status" value="1"/>
</dbReference>
<name>A0A8C8XSC4_PANLE</name>
<evidence type="ECO:0000256" key="8">
    <source>
        <dbReference type="ARBA" id="ARBA00023224"/>
    </source>
</evidence>
<keyword evidence="2 9" id="KW-0812">Transmembrane</keyword>
<keyword evidence="8" id="KW-0807">Transducer</keyword>
<sequence length="305" mass="35659">VGSNSATNIRTKCTDIQMPFQYSLYATTYIVIFIPGLSANSAALWVLCHFINKKNKAIIFMSNLSVADLAHVLSLPLQIYYYFSHHWPFPKAICLLCFYLKYLDMCARVCFLICISLQRCFFLLKPFRVRDWKRRYDAGTSAGIWIIVGTACLPPPILRSADLANNTEYCFANLGFQHISMFFVFWFLVFFLPVAIITYCTWKKRKSLQEFQVPTQNTKERKKSLWLVLICAVVFIVCFPPYHLNFPFYMMIILCFYIISLCLANLNCCLDPVVYYFMTPEFHNSFLVRPHYSQVKTHIKRILVN</sequence>
<organism evidence="11 12">
    <name type="scientific">Panthera leo</name>
    <name type="common">Lion</name>
    <dbReference type="NCBI Taxonomy" id="9689"/>
    <lineage>
        <taxon>Eukaryota</taxon>
        <taxon>Metazoa</taxon>
        <taxon>Chordata</taxon>
        <taxon>Craniata</taxon>
        <taxon>Vertebrata</taxon>
        <taxon>Euteleostomi</taxon>
        <taxon>Mammalia</taxon>
        <taxon>Eutheria</taxon>
        <taxon>Laurasiatheria</taxon>
        <taxon>Carnivora</taxon>
        <taxon>Feliformia</taxon>
        <taxon>Felidae</taxon>
        <taxon>Pantherinae</taxon>
        <taxon>Panthera</taxon>
    </lineage>
</organism>
<dbReference type="PANTHER" id="PTHR24232">
    <property type="entry name" value="G-PROTEIN COUPLED RECEPTOR"/>
    <property type="match status" value="1"/>
</dbReference>
<evidence type="ECO:0000256" key="1">
    <source>
        <dbReference type="ARBA" id="ARBA00004141"/>
    </source>
</evidence>
<reference evidence="11" key="1">
    <citation type="submission" date="2025-08" db="UniProtKB">
        <authorList>
            <consortium name="Ensembl"/>
        </authorList>
    </citation>
    <scope>IDENTIFICATION</scope>
</reference>
<dbReference type="Ensembl" id="ENSPLOT00000026580.1">
    <property type="protein sequence ID" value="ENSPLOP00000024065.1"/>
    <property type="gene ID" value="ENSPLOG00000017648.1"/>
</dbReference>
<feature type="transmembrane region" description="Helical" evidence="9">
    <location>
        <begin position="102"/>
        <end position="124"/>
    </location>
</feature>
<keyword evidence="5 9" id="KW-0472">Membrane</keyword>
<feature type="transmembrane region" description="Helical" evidence="9">
    <location>
        <begin position="223"/>
        <end position="242"/>
    </location>
</feature>
<feature type="transmembrane region" description="Helical" evidence="9">
    <location>
        <begin position="59"/>
        <end position="82"/>
    </location>
</feature>
<feature type="transmembrane region" description="Helical" evidence="9">
    <location>
        <begin position="24"/>
        <end position="47"/>
    </location>
</feature>
<dbReference type="PRINTS" id="PR00237">
    <property type="entry name" value="GPCRRHODOPSN"/>
</dbReference>
<evidence type="ECO:0000256" key="6">
    <source>
        <dbReference type="ARBA" id="ARBA00023170"/>
    </source>
</evidence>
<feature type="transmembrane region" description="Helical" evidence="9">
    <location>
        <begin position="178"/>
        <end position="202"/>
    </location>
</feature>
<dbReference type="AlphaFoldDB" id="A0A8C8XSC4"/>
<evidence type="ECO:0000256" key="7">
    <source>
        <dbReference type="ARBA" id="ARBA00023180"/>
    </source>
</evidence>